<gene>
    <name evidence="18" type="ORF">C6569_20490</name>
</gene>
<evidence type="ECO:0000256" key="15">
    <source>
        <dbReference type="ARBA" id="ARBA00023026"/>
    </source>
</evidence>
<dbReference type="PANTHER" id="PTHR41523">
    <property type="entry name" value="TWO-COMPONENT SYSTEM SENSOR PROTEIN"/>
    <property type="match status" value="1"/>
</dbReference>
<feature type="domain" description="PAC" evidence="17">
    <location>
        <begin position="99"/>
        <end position="152"/>
    </location>
</feature>
<keyword evidence="10" id="KW-0677">Repeat</keyword>
<evidence type="ECO:0000256" key="10">
    <source>
        <dbReference type="ARBA" id="ARBA00022737"/>
    </source>
</evidence>
<evidence type="ECO:0000256" key="6">
    <source>
        <dbReference type="ARBA" id="ARBA00022606"/>
    </source>
</evidence>
<evidence type="ECO:0000313" key="19">
    <source>
        <dbReference type="Proteomes" id="UP000237889"/>
    </source>
</evidence>
<dbReference type="GO" id="GO:0005524">
    <property type="term" value="F:ATP binding"/>
    <property type="evidence" value="ECO:0007669"/>
    <property type="project" value="UniProtKB-KW"/>
</dbReference>
<dbReference type="KEGG" id="phr:C6569_20490"/>
<dbReference type="InterPro" id="IPR001610">
    <property type="entry name" value="PAC"/>
</dbReference>
<dbReference type="EC" id="2.7.13.3" evidence="2"/>
<evidence type="ECO:0000256" key="16">
    <source>
        <dbReference type="ARBA" id="ARBA00023170"/>
    </source>
</evidence>
<keyword evidence="5" id="KW-0597">Phosphoprotein</keyword>
<dbReference type="PROSITE" id="PS50113">
    <property type="entry name" value="PAC"/>
    <property type="match status" value="1"/>
</dbReference>
<evidence type="ECO:0000256" key="14">
    <source>
        <dbReference type="ARBA" id="ARBA00022991"/>
    </source>
</evidence>
<dbReference type="Gene3D" id="2.10.70.100">
    <property type="match status" value="1"/>
</dbReference>
<accession>A0A2S0NGD1</accession>
<evidence type="ECO:0000256" key="8">
    <source>
        <dbReference type="ARBA" id="ARBA00022643"/>
    </source>
</evidence>
<evidence type="ECO:0000256" key="2">
    <source>
        <dbReference type="ARBA" id="ARBA00012438"/>
    </source>
</evidence>
<keyword evidence="15" id="KW-0843">Virulence</keyword>
<keyword evidence="19" id="KW-1185">Reference proteome</keyword>
<evidence type="ECO:0000256" key="11">
    <source>
        <dbReference type="ARBA" id="ARBA00022741"/>
    </source>
</evidence>
<evidence type="ECO:0000256" key="1">
    <source>
        <dbReference type="ARBA" id="ARBA00000085"/>
    </source>
</evidence>
<keyword evidence="6" id="KW-0716">Sensory transduction</keyword>
<dbReference type="NCBIfam" id="TIGR00229">
    <property type="entry name" value="sensory_box"/>
    <property type="match status" value="1"/>
</dbReference>
<dbReference type="GO" id="GO:0004673">
    <property type="term" value="F:protein histidine kinase activity"/>
    <property type="evidence" value="ECO:0007669"/>
    <property type="project" value="UniProtKB-EC"/>
</dbReference>
<evidence type="ECO:0000259" key="17">
    <source>
        <dbReference type="PROSITE" id="PS50113"/>
    </source>
</evidence>
<comment type="catalytic activity">
    <reaction evidence="1">
        <text>ATP + protein L-histidine = ADP + protein N-phospho-L-histidine.</text>
        <dbReference type="EC" id="2.7.13.3"/>
    </reaction>
</comment>
<organism evidence="18 19">
    <name type="scientific">Phreatobacter cathodiphilus</name>
    <dbReference type="NCBI Taxonomy" id="1868589"/>
    <lineage>
        <taxon>Bacteria</taxon>
        <taxon>Pseudomonadati</taxon>
        <taxon>Pseudomonadota</taxon>
        <taxon>Alphaproteobacteria</taxon>
        <taxon>Hyphomicrobiales</taxon>
        <taxon>Phreatobacteraceae</taxon>
        <taxon>Phreatobacter</taxon>
    </lineage>
</organism>
<keyword evidence="7" id="KW-0285">Flavoprotein</keyword>
<evidence type="ECO:0000256" key="3">
    <source>
        <dbReference type="ARBA" id="ARBA00021740"/>
    </source>
</evidence>
<dbReference type="EMBL" id="CP027668">
    <property type="protein sequence ID" value="AVO47229.1"/>
    <property type="molecule type" value="Genomic_DNA"/>
</dbReference>
<keyword evidence="12" id="KW-0418">Kinase</keyword>
<keyword evidence="11" id="KW-0547">Nucleotide-binding</keyword>
<dbReference type="Gene3D" id="3.30.565.10">
    <property type="entry name" value="Histidine kinase-like ATPase, C-terminal domain"/>
    <property type="match status" value="1"/>
</dbReference>
<dbReference type="AlphaFoldDB" id="A0A2S0NGD1"/>
<keyword evidence="13" id="KW-0067">ATP-binding</keyword>
<sequence length="347" mass="38155">MLGTISPAADEEDIAERLRRREAELARVQRIGQVGGLEVDLTGGMFRNRRSPEYLRLHGLPPTHTHETHEAWVARIHPEDRQRVVDHFRRTVEGTDTDYTAEYRIIRPSDGVTRWILAKAEIERGPDGSPLRLVGAHIDVTARRVAEEEKELLARELAHRIKNVFAVVQGLIMLSARSQPQHLGFARDVADRVTALAQATQYVAPGGIPRTEKVDLLAFLRSLLAAYRNGAGDAVACEGDSVQIGPRAATTIALVVHELATNAVKYGALSHPDGRLTVTLMRGLDGYVLSWHEASGRLLTSGPGHAGFGTDLIQKVLAAQFQTSLELTWLPTGLDARLAIMNEHLAR</sequence>
<keyword evidence="8" id="KW-0288">FMN</keyword>
<protein>
    <recommendedName>
        <fullName evidence="3">Blue-light-activated histidine kinase</fullName>
        <ecNumber evidence="2">2.7.13.3</ecNumber>
    </recommendedName>
</protein>
<dbReference type="InterPro" id="IPR011102">
    <property type="entry name" value="Sig_transdc_His_kinase_HWE"/>
</dbReference>
<keyword evidence="4" id="KW-0600">Photoreceptor protein</keyword>
<reference evidence="18 19" key="1">
    <citation type="submission" date="2018-03" db="EMBL/GenBank/DDBJ databases">
        <title>Genome sequencing of Phreatobacter sp.</title>
        <authorList>
            <person name="Kim S.-J."/>
            <person name="Heo J."/>
            <person name="Kwon S.-W."/>
        </authorList>
    </citation>
    <scope>NUCLEOTIDE SEQUENCE [LARGE SCALE GENOMIC DNA]</scope>
    <source>
        <strain evidence="18 19">S-12</strain>
    </source>
</reference>
<proteinExistence type="predicted"/>
<dbReference type="InterPro" id="IPR035965">
    <property type="entry name" value="PAS-like_dom_sf"/>
</dbReference>
<dbReference type="SMART" id="SM00911">
    <property type="entry name" value="HWE_HK"/>
    <property type="match status" value="1"/>
</dbReference>
<evidence type="ECO:0000313" key="18">
    <source>
        <dbReference type="EMBL" id="AVO47229.1"/>
    </source>
</evidence>
<dbReference type="InterPro" id="IPR013655">
    <property type="entry name" value="PAS_fold_3"/>
</dbReference>
<evidence type="ECO:0000256" key="12">
    <source>
        <dbReference type="ARBA" id="ARBA00022777"/>
    </source>
</evidence>
<dbReference type="SUPFAM" id="SSF55785">
    <property type="entry name" value="PYP-like sensor domain (PAS domain)"/>
    <property type="match status" value="1"/>
</dbReference>
<dbReference type="Pfam" id="PF08447">
    <property type="entry name" value="PAS_3"/>
    <property type="match status" value="1"/>
</dbReference>
<evidence type="ECO:0000256" key="13">
    <source>
        <dbReference type="ARBA" id="ARBA00022840"/>
    </source>
</evidence>
<keyword evidence="14" id="KW-0157">Chromophore</keyword>
<dbReference type="PANTHER" id="PTHR41523:SF8">
    <property type="entry name" value="ETHYLENE RESPONSE SENSOR PROTEIN"/>
    <property type="match status" value="1"/>
</dbReference>
<dbReference type="OrthoDB" id="9813940at2"/>
<dbReference type="RefSeq" id="WP_106750599.1">
    <property type="nucleotide sequence ID" value="NZ_CP027668.1"/>
</dbReference>
<dbReference type="InterPro" id="IPR000700">
    <property type="entry name" value="PAS-assoc_C"/>
</dbReference>
<evidence type="ECO:0000256" key="5">
    <source>
        <dbReference type="ARBA" id="ARBA00022553"/>
    </source>
</evidence>
<evidence type="ECO:0000256" key="4">
    <source>
        <dbReference type="ARBA" id="ARBA00022543"/>
    </source>
</evidence>
<dbReference type="InterPro" id="IPR036890">
    <property type="entry name" value="HATPase_C_sf"/>
</dbReference>
<dbReference type="CDD" id="cd00130">
    <property type="entry name" value="PAS"/>
    <property type="match status" value="1"/>
</dbReference>
<dbReference type="Pfam" id="PF07536">
    <property type="entry name" value="HWE_HK"/>
    <property type="match status" value="1"/>
</dbReference>
<dbReference type="SMART" id="SM00086">
    <property type="entry name" value="PAC"/>
    <property type="match status" value="1"/>
</dbReference>
<keyword evidence="16" id="KW-0675">Receptor</keyword>
<evidence type="ECO:0000256" key="7">
    <source>
        <dbReference type="ARBA" id="ARBA00022630"/>
    </source>
</evidence>
<dbReference type="InterPro" id="IPR000014">
    <property type="entry name" value="PAS"/>
</dbReference>
<dbReference type="Proteomes" id="UP000237889">
    <property type="component" value="Chromosome"/>
</dbReference>
<dbReference type="GO" id="GO:0009881">
    <property type="term" value="F:photoreceptor activity"/>
    <property type="evidence" value="ECO:0007669"/>
    <property type="project" value="UniProtKB-KW"/>
</dbReference>
<name>A0A2S0NGD1_9HYPH</name>
<dbReference type="Gene3D" id="3.30.450.20">
    <property type="entry name" value="PAS domain"/>
    <property type="match status" value="1"/>
</dbReference>
<keyword evidence="9" id="KW-0808">Transferase</keyword>
<evidence type="ECO:0000256" key="9">
    <source>
        <dbReference type="ARBA" id="ARBA00022679"/>
    </source>
</evidence>